<dbReference type="AlphaFoldDB" id="A0A1I6XFF1"/>
<dbReference type="SUPFAM" id="SSF51735">
    <property type="entry name" value="NAD(P)-binding Rossmann-fold domains"/>
    <property type="match status" value="1"/>
</dbReference>
<dbReference type="PRINTS" id="PR00081">
    <property type="entry name" value="GDHRDH"/>
</dbReference>
<dbReference type="Pfam" id="PF13561">
    <property type="entry name" value="adh_short_C2"/>
    <property type="match status" value="1"/>
</dbReference>
<dbReference type="Gene3D" id="3.40.50.720">
    <property type="entry name" value="NAD(P)-binding Rossmann-like Domain"/>
    <property type="match status" value="1"/>
</dbReference>
<dbReference type="FunFam" id="3.40.50.720:FF:000084">
    <property type="entry name" value="Short-chain dehydrogenase reductase"/>
    <property type="match status" value="1"/>
</dbReference>
<feature type="domain" description="Ketoreductase" evidence="2">
    <location>
        <begin position="3"/>
        <end position="172"/>
    </location>
</feature>
<dbReference type="PROSITE" id="PS00061">
    <property type="entry name" value="ADH_SHORT"/>
    <property type="match status" value="1"/>
</dbReference>
<dbReference type="InterPro" id="IPR020904">
    <property type="entry name" value="Sc_DH/Rdtase_CS"/>
</dbReference>
<accession>A0A1I6XFF1</accession>
<dbReference type="PANTHER" id="PTHR42879:SF2">
    <property type="entry name" value="3-OXOACYL-[ACYL-CARRIER-PROTEIN] REDUCTASE FABG"/>
    <property type="match status" value="1"/>
</dbReference>
<dbReference type="Proteomes" id="UP000183371">
    <property type="component" value="Unassembled WGS sequence"/>
</dbReference>
<evidence type="ECO:0000256" key="1">
    <source>
        <dbReference type="ARBA" id="ARBA00006484"/>
    </source>
</evidence>
<evidence type="ECO:0000259" key="2">
    <source>
        <dbReference type="SMART" id="SM00822"/>
    </source>
</evidence>
<dbReference type="InterPro" id="IPR057326">
    <property type="entry name" value="KR_dom"/>
</dbReference>
<dbReference type="InterPro" id="IPR002347">
    <property type="entry name" value="SDR_fam"/>
</dbReference>
<dbReference type="RefSeq" id="WP_054784989.1">
    <property type="nucleotide sequence ID" value="NZ_FPBD01000001.1"/>
</dbReference>
<dbReference type="InterPro" id="IPR050259">
    <property type="entry name" value="SDR"/>
</dbReference>
<evidence type="ECO:0000313" key="3">
    <source>
        <dbReference type="EMBL" id="SFT37035.1"/>
    </source>
</evidence>
<keyword evidence="4" id="KW-1185">Reference proteome</keyword>
<reference evidence="4" key="1">
    <citation type="submission" date="2016-10" db="EMBL/GenBank/DDBJ databases">
        <authorList>
            <person name="Varghese N."/>
            <person name="Submissions S."/>
        </authorList>
    </citation>
    <scope>NUCLEOTIDE SEQUENCE [LARGE SCALE GENOMIC DNA]</scope>
    <source>
        <strain evidence="4">DSM 17465</strain>
    </source>
</reference>
<sequence length="250" mass="26511">MEKHAVITGGGTGVGAEIARHLAEAGVKVTVAGRRREPLDLVASANSRIKAVTADITDEVSVAQMFEKAVEVNGLVNIVIANAGAAESAPFGKIDRGSFQRMLDINLTGTFLTFQKGLEHLKGQEYGRLIAIASTAGLRGYSYVSHYAAAKHGVVGMVRSLALELASKPITVNAVCPGFTETPMLQRSIENIMQKTGMNEEQARAALYKDNPQQRFIQPDEVAATVAWLISDGARSVTGQSISVSGGETQ</sequence>
<dbReference type="PANTHER" id="PTHR42879">
    <property type="entry name" value="3-OXOACYL-(ACYL-CARRIER-PROTEIN) REDUCTASE"/>
    <property type="match status" value="1"/>
</dbReference>
<dbReference type="CDD" id="cd05233">
    <property type="entry name" value="SDR_c"/>
    <property type="match status" value="1"/>
</dbReference>
<evidence type="ECO:0000313" key="4">
    <source>
        <dbReference type="Proteomes" id="UP000183371"/>
    </source>
</evidence>
<gene>
    <name evidence="3" type="ORF">SAMN05444141_101152</name>
</gene>
<dbReference type="GO" id="GO:0032787">
    <property type="term" value="P:monocarboxylic acid metabolic process"/>
    <property type="evidence" value="ECO:0007669"/>
    <property type="project" value="UniProtKB-ARBA"/>
</dbReference>
<protein>
    <submittedName>
        <fullName evidence="3">NAD(P)-dependent dehydrogenase, short-chain alcohol dehydrogenase family</fullName>
    </submittedName>
</protein>
<dbReference type="EMBL" id="FPBD01000001">
    <property type="protein sequence ID" value="SFT37035.1"/>
    <property type="molecule type" value="Genomic_DNA"/>
</dbReference>
<dbReference type="PRINTS" id="PR00080">
    <property type="entry name" value="SDRFAMILY"/>
</dbReference>
<name>A0A1I6XFF1_9HYPH</name>
<dbReference type="InterPro" id="IPR036291">
    <property type="entry name" value="NAD(P)-bd_dom_sf"/>
</dbReference>
<organism evidence="3 4">
    <name type="scientific">Pseudovibrio denitrificans</name>
    <dbReference type="NCBI Taxonomy" id="258256"/>
    <lineage>
        <taxon>Bacteria</taxon>
        <taxon>Pseudomonadati</taxon>
        <taxon>Pseudomonadota</taxon>
        <taxon>Alphaproteobacteria</taxon>
        <taxon>Hyphomicrobiales</taxon>
        <taxon>Stappiaceae</taxon>
        <taxon>Pseudovibrio</taxon>
    </lineage>
</organism>
<comment type="similarity">
    <text evidence="1">Belongs to the short-chain dehydrogenases/reductases (SDR) family.</text>
</comment>
<dbReference type="SMART" id="SM00822">
    <property type="entry name" value="PKS_KR"/>
    <property type="match status" value="1"/>
</dbReference>
<proteinExistence type="inferred from homology"/>